<evidence type="ECO:0000313" key="2">
    <source>
        <dbReference type="EMBL" id="PCR91816.1"/>
    </source>
</evidence>
<dbReference type="Proteomes" id="UP000219689">
    <property type="component" value="Unassembled WGS sequence"/>
</dbReference>
<protein>
    <submittedName>
        <fullName evidence="2">Transcriptional regulator</fullName>
    </submittedName>
</protein>
<dbReference type="InterPro" id="IPR036388">
    <property type="entry name" value="WH-like_DNA-bd_sf"/>
</dbReference>
<dbReference type="CDD" id="cd00090">
    <property type="entry name" value="HTH_ARSR"/>
    <property type="match status" value="1"/>
</dbReference>
<evidence type="ECO:0000313" key="3">
    <source>
        <dbReference type="Proteomes" id="UP000219689"/>
    </source>
</evidence>
<organism evidence="2 3">
    <name type="scientific">Natrinema ejinorense</name>
    <dbReference type="NCBI Taxonomy" id="373386"/>
    <lineage>
        <taxon>Archaea</taxon>
        <taxon>Methanobacteriati</taxon>
        <taxon>Methanobacteriota</taxon>
        <taxon>Stenosarchaea group</taxon>
        <taxon>Halobacteria</taxon>
        <taxon>Halobacteriales</taxon>
        <taxon>Natrialbaceae</taxon>
        <taxon>Natrinema</taxon>
    </lineage>
</organism>
<dbReference type="InterPro" id="IPR002831">
    <property type="entry name" value="Tscrpt_reg_TrmB_N"/>
</dbReference>
<comment type="caution">
    <text evidence="2">The sequence shown here is derived from an EMBL/GenBank/DDBJ whole genome shotgun (WGS) entry which is preliminary data.</text>
</comment>
<dbReference type="InterPro" id="IPR036390">
    <property type="entry name" value="WH_DNA-bd_sf"/>
</dbReference>
<keyword evidence="3" id="KW-1185">Reference proteome</keyword>
<dbReference type="AlphaFoldDB" id="A0A2A5QYA5"/>
<dbReference type="Pfam" id="PF01978">
    <property type="entry name" value="TrmB"/>
    <property type="match status" value="1"/>
</dbReference>
<accession>A0A2A5QYA5</accession>
<dbReference type="SUPFAM" id="SSF46785">
    <property type="entry name" value="Winged helix' DNA-binding domain"/>
    <property type="match status" value="1"/>
</dbReference>
<dbReference type="RefSeq" id="WP_097380748.1">
    <property type="nucleotide sequence ID" value="NZ_NXNI01000001.1"/>
</dbReference>
<feature type="domain" description="Transcription regulator TrmB N-terminal" evidence="1">
    <location>
        <begin position="39"/>
        <end position="90"/>
    </location>
</feature>
<dbReference type="EMBL" id="NXNI01000001">
    <property type="protein sequence ID" value="PCR91816.1"/>
    <property type="molecule type" value="Genomic_DNA"/>
</dbReference>
<evidence type="ECO:0000259" key="1">
    <source>
        <dbReference type="Pfam" id="PF01978"/>
    </source>
</evidence>
<name>A0A2A5QYA5_9EURY</name>
<dbReference type="OrthoDB" id="311452at2157"/>
<dbReference type="InterPro" id="IPR011991">
    <property type="entry name" value="ArsR-like_HTH"/>
</dbReference>
<sequence length="121" mass="13644">MCETADQPTRCPRIERDGEVGCNPHRIMELLNDDDARAVYLFVEEPATVRDISEALDIPQSTTYRKVESLTEAGLISQLNERSRTGTPAHYVRAMDHVSVTYDDPLRIECACNGNLLYCEP</sequence>
<dbReference type="Gene3D" id="1.10.10.10">
    <property type="entry name" value="Winged helix-like DNA-binding domain superfamily/Winged helix DNA-binding domain"/>
    <property type="match status" value="1"/>
</dbReference>
<reference evidence="2 3" key="1">
    <citation type="submission" date="2017-09" db="EMBL/GenBank/DDBJ databases">
        <title>Genome sequences of Natrinema ejinorence JCM 13890T.</title>
        <authorList>
            <person name="Roh S.W."/>
            <person name="Kim Y.B."/>
            <person name="Kim J.Y."/>
        </authorList>
    </citation>
    <scope>NUCLEOTIDE SEQUENCE [LARGE SCALE GENOMIC DNA]</scope>
    <source>
        <strain evidence="2 3">JCM 13890</strain>
    </source>
</reference>
<gene>
    <name evidence="2" type="ORF">CP557_15575</name>
</gene>
<proteinExistence type="predicted"/>